<proteinExistence type="predicted"/>
<dbReference type="EMBL" id="QURL01000005">
    <property type="protein sequence ID" value="RFC63178.1"/>
    <property type="molecule type" value="Genomic_DNA"/>
</dbReference>
<evidence type="ECO:0000313" key="4">
    <source>
        <dbReference type="Proteomes" id="UP000264310"/>
    </source>
</evidence>
<comment type="caution">
    <text evidence="1">Lacks conserved residue(s) required for the propagation of feature annotation.</text>
</comment>
<dbReference type="AlphaFoldDB" id="A0A371X1R3"/>
<evidence type="ECO:0000313" key="3">
    <source>
        <dbReference type="EMBL" id="RFC63178.1"/>
    </source>
</evidence>
<evidence type="ECO:0000259" key="2">
    <source>
        <dbReference type="PROSITE" id="PS51084"/>
    </source>
</evidence>
<gene>
    <name evidence="3" type="ORF">DYI37_13945</name>
</gene>
<comment type="caution">
    <text evidence="3">The sequence shown here is derived from an EMBL/GenBank/DDBJ whole genome shotgun (WGS) entry which is preliminary data.</text>
</comment>
<feature type="domain" description="HIT" evidence="2">
    <location>
        <begin position="40"/>
        <end position="109"/>
    </location>
</feature>
<dbReference type="PIRSF" id="PIRSF000714">
    <property type="entry name" value="HIT"/>
    <property type="match status" value="1"/>
</dbReference>
<accession>A0A371X1R3</accession>
<protein>
    <submittedName>
        <fullName evidence="3">HIT domain-containing protein</fullName>
    </submittedName>
</protein>
<dbReference type="SUPFAM" id="SSF54197">
    <property type="entry name" value="HIT-like"/>
    <property type="match status" value="1"/>
</dbReference>
<dbReference type="GO" id="GO:0003824">
    <property type="term" value="F:catalytic activity"/>
    <property type="evidence" value="ECO:0007669"/>
    <property type="project" value="InterPro"/>
</dbReference>
<dbReference type="Pfam" id="PF01230">
    <property type="entry name" value="HIT"/>
    <property type="match status" value="1"/>
</dbReference>
<reference evidence="3 4" key="1">
    <citation type="submission" date="2018-08" db="EMBL/GenBank/DDBJ databases">
        <title>Fulvimarina sp. 85, whole genome shotgun sequence.</title>
        <authorList>
            <person name="Tuo L."/>
        </authorList>
    </citation>
    <scope>NUCLEOTIDE SEQUENCE [LARGE SCALE GENOMIC DNA]</scope>
    <source>
        <strain evidence="3 4">85</strain>
    </source>
</reference>
<dbReference type="InterPro" id="IPR026026">
    <property type="entry name" value="HIT_Hint"/>
</dbReference>
<sequence>MTTKPTPFELHPRLAADSLPVKTLGLCELRLINDSRWPWLILVPRRPDTVEFHDMTGLDQTMLTFELGLVSKPFKALTGCDKLNIAMIGNMVPQLHAHIVARSSGDANWPGPVWGFGEAVAYEPGVADAFIDDLVKAVFPL</sequence>
<dbReference type="InterPro" id="IPR036265">
    <property type="entry name" value="HIT-like_sf"/>
</dbReference>
<dbReference type="Proteomes" id="UP000264310">
    <property type="component" value="Unassembled WGS sequence"/>
</dbReference>
<dbReference type="RefSeq" id="WP_116683990.1">
    <property type="nucleotide sequence ID" value="NZ_QURL01000005.1"/>
</dbReference>
<dbReference type="PROSITE" id="PS51084">
    <property type="entry name" value="HIT_2"/>
    <property type="match status" value="1"/>
</dbReference>
<dbReference type="OrthoDB" id="9799145at2"/>
<dbReference type="InterPro" id="IPR011146">
    <property type="entry name" value="HIT-like"/>
</dbReference>
<evidence type="ECO:0000256" key="1">
    <source>
        <dbReference type="PROSITE-ProRule" id="PRU00464"/>
    </source>
</evidence>
<organism evidence="3 4">
    <name type="scientific">Fulvimarina endophytica</name>
    <dbReference type="NCBI Taxonomy" id="2293836"/>
    <lineage>
        <taxon>Bacteria</taxon>
        <taxon>Pseudomonadati</taxon>
        <taxon>Pseudomonadota</taxon>
        <taxon>Alphaproteobacteria</taxon>
        <taxon>Hyphomicrobiales</taxon>
        <taxon>Aurantimonadaceae</taxon>
        <taxon>Fulvimarina</taxon>
    </lineage>
</organism>
<dbReference type="Gene3D" id="3.30.428.10">
    <property type="entry name" value="HIT-like"/>
    <property type="match status" value="1"/>
</dbReference>
<name>A0A371X1R3_9HYPH</name>
<keyword evidence="4" id="KW-1185">Reference proteome</keyword>